<gene>
    <name evidence="6" type="ORF">CP962_13730</name>
</gene>
<dbReference type="AlphaFoldDB" id="A0AA94F6W8"/>
<keyword evidence="4" id="KW-0418">Kinase</keyword>
<organism evidence="6 7">
    <name type="scientific">Arcobacter ellisii</name>
    <dbReference type="NCBI Taxonomy" id="913109"/>
    <lineage>
        <taxon>Bacteria</taxon>
        <taxon>Pseudomonadati</taxon>
        <taxon>Campylobacterota</taxon>
        <taxon>Epsilonproteobacteria</taxon>
        <taxon>Campylobacterales</taxon>
        <taxon>Arcobacteraceae</taxon>
        <taxon>Arcobacter</taxon>
    </lineage>
</organism>
<dbReference type="InterPro" id="IPR003594">
    <property type="entry name" value="HATPase_dom"/>
</dbReference>
<dbReference type="PANTHER" id="PTHR43047">
    <property type="entry name" value="TWO-COMPONENT HISTIDINE PROTEIN KINASE"/>
    <property type="match status" value="1"/>
</dbReference>
<dbReference type="Pfam" id="PF02518">
    <property type="entry name" value="HATPase_c"/>
    <property type="match status" value="1"/>
</dbReference>
<dbReference type="GO" id="GO:0000155">
    <property type="term" value="F:phosphorelay sensor kinase activity"/>
    <property type="evidence" value="ECO:0007669"/>
    <property type="project" value="TreeGrafter"/>
</dbReference>
<dbReference type="InterPro" id="IPR036890">
    <property type="entry name" value="HATPase_C_sf"/>
</dbReference>
<dbReference type="PANTHER" id="PTHR43047:SF72">
    <property type="entry name" value="OSMOSENSING HISTIDINE PROTEIN KINASE SLN1"/>
    <property type="match status" value="1"/>
</dbReference>
<dbReference type="GO" id="GO:0009927">
    <property type="term" value="F:histidine phosphotransfer kinase activity"/>
    <property type="evidence" value="ECO:0007669"/>
    <property type="project" value="TreeGrafter"/>
</dbReference>
<accession>A0AA94F6W8</accession>
<dbReference type="PROSITE" id="PS50109">
    <property type="entry name" value="HIS_KIN"/>
    <property type="match status" value="1"/>
</dbReference>
<keyword evidence="3" id="KW-0808">Transferase</keyword>
<evidence type="ECO:0000256" key="2">
    <source>
        <dbReference type="ARBA" id="ARBA00012438"/>
    </source>
</evidence>
<dbReference type="SUPFAM" id="SSF55874">
    <property type="entry name" value="ATPase domain of HSP90 chaperone/DNA topoisomerase II/histidine kinase"/>
    <property type="match status" value="1"/>
</dbReference>
<dbReference type="Gene3D" id="3.30.565.10">
    <property type="entry name" value="Histidine kinase-like ATPase, C-terminal domain"/>
    <property type="match status" value="1"/>
</dbReference>
<dbReference type="SMART" id="SM00387">
    <property type="entry name" value="HATPase_c"/>
    <property type="match status" value="1"/>
</dbReference>
<dbReference type="RefSeq" id="WP_118917095.1">
    <property type="nucleotide sequence ID" value="NZ_NXIG01000020.1"/>
</dbReference>
<feature type="domain" description="Histidine kinase" evidence="5">
    <location>
        <begin position="1"/>
        <end position="107"/>
    </location>
</feature>
<evidence type="ECO:0000256" key="1">
    <source>
        <dbReference type="ARBA" id="ARBA00000085"/>
    </source>
</evidence>
<dbReference type="EC" id="2.7.13.3" evidence="2"/>
<evidence type="ECO:0000259" key="5">
    <source>
        <dbReference type="PROSITE" id="PS50109"/>
    </source>
</evidence>
<dbReference type="GO" id="GO:0005886">
    <property type="term" value="C:plasma membrane"/>
    <property type="evidence" value="ECO:0007669"/>
    <property type="project" value="TreeGrafter"/>
</dbReference>
<dbReference type="Proteomes" id="UP000290588">
    <property type="component" value="Unassembled WGS sequence"/>
</dbReference>
<name>A0AA94F6W8_9BACT</name>
<reference evidence="6 7" key="1">
    <citation type="submission" date="2017-09" db="EMBL/GenBank/DDBJ databases">
        <title>Genomics of the genus Arcobacter.</title>
        <authorList>
            <person name="Perez-Cataluna A."/>
            <person name="Figueras M.J."/>
            <person name="Salas-Masso N."/>
        </authorList>
    </citation>
    <scope>NUCLEOTIDE SEQUENCE [LARGE SCALE GENOMIC DNA]</scope>
    <source>
        <strain evidence="6 7">CECT 7837</strain>
    </source>
</reference>
<comment type="catalytic activity">
    <reaction evidence="1">
        <text>ATP + protein L-histidine = ADP + protein N-phospho-L-histidine.</text>
        <dbReference type="EC" id="2.7.13.3"/>
    </reaction>
</comment>
<dbReference type="InterPro" id="IPR004358">
    <property type="entry name" value="Sig_transdc_His_kin-like_C"/>
</dbReference>
<dbReference type="InterPro" id="IPR005467">
    <property type="entry name" value="His_kinase_dom"/>
</dbReference>
<dbReference type="PRINTS" id="PR00344">
    <property type="entry name" value="BCTRLSENSOR"/>
</dbReference>
<evidence type="ECO:0000313" key="6">
    <source>
        <dbReference type="EMBL" id="RXI28733.1"/>
    </source>
</evidence>
<protein>
    <recommendedName>
        <fullName evidence="2">histidine kinase</fullName>
        <ecNumber evidence="2">2.7.13.3</ecNumber>
    </recommendedName>
</protein>
<dbReference type="EMBL" id="NXIG01000020">
    <property type="protein sequence ID" value="RXI28733.1"/>
    <property type="molecule type" value="Genomic_DNA"/>
</dbReference>
<comment type="caution">
    <text evidence="6">The sequence shown here is derived from an EMBL/GenBank/DDBJ whole genome shotgun (WGS) entry which is preliminary data.</text>
</comment>
<evidence type="ECO:0000313" key="7">
    <source>
        <dbReference type="Proteomes" id="UP000290588"/>
    </source>
</evidence>
<sequence>MFGVIPNLLSNALKFTKEGKVEILSKEFDEYFEISIIDSGIGISKNNLNYIFDRFKQIDDSMGKKHQGTGLGLAISKQLSKMLNGYITVESEEGIGSTFKYIIYKKSNKNILENYNKTESDIKESVFLFDKIFLEKQIYLFHSNSIEQFNLTINLKKYGLKVIPILNEDKLKEKIDDIKNNNNLLILDSKIKNLQNIIDNEKIIKSNLIILEEGISIENLIENLKNIQFFKGELINGKI</sequence>
<evidence type="ECO:0000256" key="4">
    <source>
        <dbReference type="ARBA" id="ARBA00022777"/>
    </source>
</evidence>
<proteinExistence type="predicted"/>
<evidence type="ECO:0000256" key="3">
    <source>
        <dbReference type="ARBA" id="ARBA00022679"/>
    </source>
</evidence>